<feature type="non-terminal residue" evidence="1">
    <location>
        <position position="1"/>
    </location>
</feature>
<sequence length="52" mass="5554">FNSLSENLVVIMTSQVIADFTKVTNAIVGSADHNWSRFGGATTKSVGKKVNL</sequence>
<evidence type="ECO:0000313" key="1">
    <source>
        <dbReference type="EMBL" id="GBP95207.1"/>
    </source>
</evidence>
<proteinExistence type="predicted"/>
<name>A0A4C2A8J6_EUMVA</name>
<accession>A0A4C2A8J6</accession>
<dbReference type="Proteomes" id="UP000299102">
    <property type="component" value="Unassembled WGS sequence"/>
</dbReference>
<evidence type="ECO:0000313" key="2">
    <source>
        <dbReference type="Proteomes" id="UP000299102"/>
    </source>
</evidence>
<reference evidence="1 2" key="1">
    <citation type="journal article" date="2019" name="Commun. Biol.">
        <title>The bagworm genome reveals a unique fibroin gene that provides high tensile strength.</title>
        <authorList>
            <person name="Kono N."/>
            <person name="Nakamura H."/>
            <person name="Ohtoshi R."/>
            <person name="Tomita M."/>
            <person name="Numata K."/>
            <person name="Arakawa K."/>
        </authorList>
    </citation>
    <scope>NUCLEOTIDE SEQUENCE [LARGE SCALE GENOMIC DNA]</scope>
</reference>
<dbReference type="EMBL" id="BGZK01002599">
    <property type="protein sequence ID" value="GBP95207.1"/>
    <property type="molecule type" value="Genomic_DNA"/>
</dbReference>
<dbReference type="AlphaFoldDB" id="A0A4C2A8J6"/>
<protein>
    <submittedName>
        <fullName evidence="1">Uncharacterized protein</fullName>
    </submittedName>
</protein>
<organism evidence="1 2">
    <name type="scientific">Eumeta variegata</name>
    <name type="common">Bagworm moth</name>
    <name type="synonym">Eumeta japonica</name>
    <dbReference type="NCBI Taxonomy" id="151549"/>
    <lineage>
        <taxon>Eukaryota</taxon>
        <taxon>Metazoa</taxon>
        <taxon>Ecdysozoa</taxon>
        <taxon>Arthropoda</taxon>
        <taxon>Hexapoda</taxon>
        <taxon>Insecta</taxon>
        <taxon>Pterygota</taxon>
        <taxon>Neoptera</taxon>
        <taxon>Endopterygota</taxon>
        <taxon>Lepidoptera</taxon>
        <taxon>Glossata</taxon>
        <taxon>Ditrysia</taxon>
        <taxon>Tineoidea</taxon>
        <taxon>Psychidae</taxon>
        <taxon>Oiketicinae</taxon>
        <taxon>Eumeta</taxon>
    </lineage>
</organism>
<gene>
    <name evidence="1" type="ORF">EVAR_67215_1</name>
</gene>
<keyword evidence="2" id="KW-1185">Reference proteome</keyword>
<comment type="caution">
    <text evidence="1">The sequence shown here is derived from an EMBL/GenBank/DDBJ whole genome shotgun (WGS) entry which is preliminary data.</text>
</comment>